<evidence type="ECO:0000259" key="12">
    <source>
        <dbReference type="PROSITE" id="PS50103"/>
    </source>
</evidence>
<dbReference type="Proteomes" id="UP001159364">
    <property type="component" value="Linkage Group LG01"/>
</dbReference>
<keyword evidence="5 6" id="KW-0040">ANK repeat</keyword>
<proteinExistence type="predicted"/>
<protein>
    <submittedName>
        <fullName evidence="14">Uncharacterized protein</fullName>
    </submittedName>
</protein>
<feature type="region of interest" description="Disordered" evidence="9">
    <location>
        <begin position="1"/>
        <end position="22"/>
    </location>
</feature>
<dbReference type="GO" id="GO:0003723">
    <property type="term" value="F:RNA binding"/>
    <property type="evidence" value="ECO:0007669"/>
    <property type="project" value="UniProtKB-UniRule"/>
</dbReference>
<dbReference type="SMART" id="SM00248">
    <property type="entry name" value="ANK"/>
    <property type="match status" value="5"/>
</dbReference>
<gene>
    <name evidence="14" type="ORF">K2173_020076</name>
</gene>
<keyword evidence="4 8" id="KW-0862">Zinc</keyword>
<dbReference type="PROSITE" id="PS50102">
    <property type="entry name" value="RRM"/>
    <property type="match status" value="1"/>
</dbReference>
<dbReference type="PANTHER" id="PTHR24203:SF86">
    <property type="entry name" value="PROTEASOME 26S SUBUNIT, NON-ATPASE 10"/>
    <property type="match status" value="1"/>
</dbReference>
<dbReference type="Gene3D" id="3.30.70.330">
    <property type="match status" value="1"/>
</dbReference>
<evidence type="ECO:0000256" key="1">
    <source>
        <dbReference type="ARBA" id="ARBA00022723"/>
    </source>
</evidence>
<dbReference type="InterPro" id="IPR000504">
    <property type="entry name" value="RRM_dom"/>
</dbReference>
<evidence type="ECO:0000256" key="3">
    <source>
        <dbReference type="ARBA" id="ARBA00022771"/>
    </source>
</evidence>
<evidence type="ECO:0000256" key="9">
    <source>
        <dbReference type="SAM" id="MobiDB-lite"/>
    </source>
</evidence>
<dbReference type="PROSITE" id="PS50088">
    <property type="entry name" value="ANK_REPEAT"/>
    <property type="match status" value="4"/>
</dbReference>
<dbReference type="SMART" id="SM00360">
    <property type="entry name" value="RRM"/>
    <property type="match status" value="1"/>
</dbReference>
<dbReference type="InterPro" id="IPR025605">
    <property type="entry name" value="OST-HTH/LOTUS_dom"/>
</dbReference>
<feature type="repeat" description="ANK" evidence="6">
    <location>
        <begin position="93"/>
        <end position="125"/>
    </location>
</feature>
<keyword evidence="2" id="KW-0677">Repeat</keyword>
<dbReference type="SUPFAM" id="SSF54928">
    <property type="entry name" value="RNA-binding domain, RBD"/>
    <property type="match status" value="1"/>
</dbReference>
<evidence type="ECO:0000256" key="5">
    <source>
        <dbReference type="ARBA" id="ARBA00023043"/>
    </source>
</evidence>
<dbReference type="InterPro" id="IPR036770">
    <property type="entry name" value="Ankyrin_rpt-contain_sf"/>
</dbReference>
<dbReference type="Pfam" id="PF00076">
    <property type="entry name" value="RRM_1"/>
    <property type="match status" value="1"/>
</dbReference>
<evidence type="ECO:0000256" key="4">
    <source>
        <dbReference type="ARBA" id="ARBA00022833"/>
    </source>
</evidence>
<evidence type="ECO:0000259" key="13">
    <source>
        <dbReference type="PROSITE" id="PS51644"/>
    </source>
</evidence>
<keyword evidence="10" id="KW-1133">Transmembrane helix</keyword>
<dbReference type="Pfam" id="PF12872">
    <property type="entry name" value="OST-HTH"/>
    <property type="match status" value="1"/>
</dbReference>
<feature type="domain" description="HTH OST-type" evidence="13">
    <location>
        <begin position="730"/>
        <end position="811"/>
    </location>
</feature>
<keyword evidence="7" id="KW-0694">RNA-binding</keyword>
<feature type="domain" description="C3H1-type" evidence="12">
    <location>
        <begin position="493"/>
        <end position="521"/>
    </location>
</feature>
<feature type="repeat" description="ANK" evidence="6">
    <location>
        <begin position="319"/>
        <end position="357"/>
    </location>
</feature>
<reference evidence="14 15" key="1">
    <citation type="submission" date="2021-09" db="EMBL/GenBank/DDBJ databases">
        <title>Genomic insights and catalytic innovation underlie evolution of tropane alkaloids biosynthesis.</title>
        <authorList>
            <person name="Wang Y.-J."/>
            <person name="Tian T."/>
            <person name="Huang J.-P."/>
            <person name="Huang S.-X."/>
        </authorList>
    </citation>
    <scope>NUCLEOTIDE SEQUENCE [LARGE SCALE GENOMIC DNA]</scope>
    <source>
        <strain evidence="14">KIB-2018</strain>
        <tissue evidence="14">Leaf</tissue>
    </source>
</reference>
<keyword evidence="10" id="KW-0812">Transmembrane</keyword>
<dbReference type="CDD" id="cd08824">
    <property type="entry name" value="LOTUS"/>
    <property type="match status" value="1"/>
</dbReference>
<organism evidence="14 15">
    <name type="scientific">Erythroxylum novogranatense</name>
    <dbReference type="NCBI Taxonomy" id="1862640"/>
    <lineage>
        <taxon>Eukaryota</taxon>
        <taxon>Viridiplantae</taxon>
        <taxon>Streptophyta</taxon>
        <taxon>Embryophyta</taxon>
        <taxon>Tracheophyta</taxon>
        <taxon>Spermatophyta</taxon>
        <taxon>Magnoliopsida</taxon>
        <taxon>eudicotyledons</taxon>
        <taxon>Gunneridae</taxon>
        <taxon>Pentapetalae</taxon>
        <taxon>rosids</taxon>
        <taxon>fabids</taxon>
        <taxon>Malpighiales</taxon>
        <taxon>Erythroxylaceae</taxon>
        <taxon>Erythroxylum</taxon>
    </lineage>
</organism>
<dbReference type="InterPro" id="IPR000571">
    <property type="entry name" value="Znf_CCCH"/>
</dbReference>
<keyword evidence="15" id="KW-1185">Reference proteome</keyword>
<evidence type="ECO:0000256" key="8">
    <source>
        <dbReference type="PROSITE-ProRule" id="PRU00723"/>
    </source>
</evidence>
<evidence type="ECO:0000313" key="14">
    <source>
        <dbReference type="EMBL" id="KAJ8775072.1"/>
    </source>
</evidence>
<dbReference type="GO" id="GO:0010468">
    <property type="term" value="P:regulation of gene expression"/>
    <property type="evidence" value="ECO:0007669"/>
    <property type="project" value="UniProtKB-ARBA"/>
</dbReference>
<feature type="repeat" description="ANK" evidence="6">
    <location>
        <begin position="286"/>
        <end position="318"/>
    </location>
</feature>
<dbReference type="PROSITE" id="PS51644">
    <property type="entry name" value="HTH_OST"/>
    <property type="match status" value="1"/>
</dbReference>
<dbReference type="InterPro" id="IPR035979">
    <property type="entry name" value="RBD_domain_sf"/>
</dbReference>
<dbReference type="PROSITE" id="PS50103">
    <property type="entry name" value="ZF_C3H1"/>
    <property type="match status" value="1"/>
</dbReference>
<dbReference type="Gene3D" id="3.30.420.610">
    <property type="entry name" value="LOTUS domain-like"/>
    <property type="match status" value="1"/>
</dbReference>
<dbReference type="PROSITE" id="PS50297">
    <property type="entry name" value="ANK_REP_REGION"/>
    <property type="match status" value="2"/>
</dbReference>
<feature type="repeat" description="ANK" evidence="6">
    <location>
        <begin position="392"/>
        <end position="424"/>
    </location>
</feature>
<dbReference type="PANTHER" id="PTHR24203">
    <property type="entry name" value="ANKYRIN REPEAT FAMILY PROTEIN"/>
    <property type="match status" value="1"/>
</dbReference>
<accession>A0AAV8U6X7</accession>
<keyword evidence="1 8" id="KW-0479">Metal-binding</keyword>
<evidence type="ECO:0000259" key="11">
    <source>
        <dbReference type="PROSITE" id="PS50102"/>
    </source>
</evidence>
<feature type="compositionally biased region" description="Polar residues" evidence="9">
    <location>
        <begin position="1"/>
        <end position="11"/>
    </location>
</feature>
<feature type="transmembrane region" description="Helical" evidence="10">
    <location>
        <begin position="1012"/>
        <end position="1036"/>
    </location>
</feature>
<evidence type="ECO:0000256" key="2">
    <source>
        <dbReference type="ARBA" id="ARBA00022737"/>
    </source>
</evidence>
<dbReference type="GO" id="GO:0008270">
    <property type="term" value="F:zinc ion binding"/>
    <property type="evidence" value="ECO:0007669"/>
    <property type="project" value="UniProtKB-KW"/>
</dbReference>
<dbReference type="Pfam" id="PF00023">
    <property type="entry name" value="Ank"/>
    <property type="match status" value="1"/>
</dbReference>
<dbReference type="AlphaFoldDB" id="A0AAV8U6X7"/>
<evidence type="ECO:0000256" key="10">
    <source>
        <dbReference type="SAM" id="Phobius"/>
    </source>
</evidence>
<dbReference type="SUPFAM" id="SSF90229">
    <property type="entry name" value="CCCH zinc finger"/>
    <property type="match status" value="1"/>
</dbReference>
<dbReference type="EMBL" id="JAIWQS010000001">
    <property type="protein sequence ID" value="KAJ8775072.1"/>
    <property type="molecule type" value="Genomic_DNA"/>
</dbReference>
<name>A0AAV8U6X7_9ROSI</name>
<feature type="zinc finger region" description="C3H1-type" evidence="8">
    <location>
        <begin position="493"/>
        <end position="521"/>
    </location>
</feature>
<evidence type="ECO:0000256" key="6">
    <source>
        <dbReference type="PROSITE-ProRule" id="PRU00023"/>
    </source>
</evidence>
<dbReference type="Pfam" id="PF12796">
    <property type="entry name" value="Ank_2"/>
    <property type="match status" value="2"/>
</dbReference>
<dbReference type="InterPro" id="IPR041966">
    <property type="entry name" value="LOTUS-like"/>
</dbReference>
<feature type="domain" description="RRM" evidence="11">
    <location>
        <begin position="542"/>
        <end position="633"/>
    </location>
</feature>
<dbReference type="InterPro" id="IPR012677">
    <property type="entry name" value="Nucleotide-bd_a/b_plait_sf"/>
</dbReference>
<keyword evidence="10" id="KW-0472">Membrane</keyword>
<keyword evidence="3 8" id="KW-0863">Zinc-finger</keyword>
<evidence type="ECO:0000313" key="15">
    <source>
        <dbReference type="Proteomes" id="UP001159364"/>
    </source>
</evidence>
<sequence length="1046" mass="117025">MQHSSINSMASGINEEEEERNEDCEFESSIIKTIAQDDKPGLTSLSNGVSFADRASVSKLLHLCCEFDAVNCASVLVNGDLGAVPLVNEADKFGKTPLHAAAVANAARCVEMLLKKRARADLRTRDERALLPLELALSTLRVGVTWNPDDLCIEDLVVQLNEKDLTTVKLLSEKTKELDQVAYGCAMGGRVVDLAILIKVAAERIKDMLLVLHETDSGSKQETTIYEFVIREALALGQTASSLRAVKKNSSPSRSKSAEKRKLLLREIELLQLFDVVPQNGYTDKKAASPLILASQAGDEAVIELLLKGNTDINDADAEGNTALHWCLKSSKGSSPKHLQIVWLLLKHGARVSQKNKLGLNAVHMAAASGNTEALQVLLLIDPDCINCRTESKETPLFFAVKNDLKDCVELLLRWGASTEVFNLRKQRPIDLAETQDMRFILTSNNISLSNCALSIHQKRTASLQVDEFNSSNCDELLTSGAHGSITKRACSSVKRDVCRYFNSPGGCVRGTDCLYVHDEENPLPAKAKRDVTYSFSRNLEHKVFVGGLPTGLDSGSLGKFFHEQFGSVDEAVVIGTQTGDRIEPRGFGFVTFEDRWSVSAAVEAHYVTIMGKKVEITSVVPKRLLIVQCHKSSHHFEDQNFRHLLQPAIHEEKNTKEIPSCLTCNIKTTKDMQELQAVGEKTIKETSNCKAPGEDKSPILTSWVDKLISGKPKASSVQSQAHNQDIPAWLKTLKRWLPSFLQQVMKSEGEYALSSLKSDFRASFGLELDHASLGFPKLSDFLKSFPDLCRMKYIPIGRQKHANHMILLPSLSKPPLQQPVPLPEPIHSPCSYASSFSNDVDDDSDYSRSSEDLPSVHYERDDLTMSSLKVSQKLSYSSQEESLVTENSRFLEFLKPDPIFRGKQIRPQESHPVLEDLARKQNNRSVFFLREFDFYDKYKTSLEQGKCFGCQQRRLLWANSPCEHLLWCEDCRPKTIWKGSPYEHRCVVCDATVQNLIPADLHTRPPSLKNWVSISTTFEWSMYIVHIMCVSLLFFQQKFKKRFLN</sequence>
<dbReference type="SUPFAM" id="SSF48403">
    <property type="entry name" value="Ankyrin repeat"/>
    <property type="match status" value="1"/>
</dbReference>
<comment type="caution">
    <text evidence="14">The sequence shown here is derived from an EMBL/GenBank/DDBJ whole genome shotgun (WGS) entry which is preliminary data.</text>
</comment>
<dbReference type="InterPro" id="IPR002110">
    <property type="entry name" value="Ankyrin_rpt"/>
</dbReference>
<evidence type="ECO:0000256" key="7">
    <source>
        <dbReference type="PROSITE-ProRule" id="PRU00176"/>
    </source>
</evidence>
<dbReference type="Gene3D" id="1.25.40.20">
    <property type="entry name" value="Ankyrin repeat-containing domain"/>
    <property type="match status" value="2"/>
</dbReference>
<dbReference type="InterPro" id="IPR036855">
    <property type="entry name" value="Znf_CCCH_sf"/>
</dbReference>